<evidence type="ECO:0000256" key="4">
    <source>
        <dbReference type="ARBA" id="ARBA00022741"/>
    </source>
</evidence>
<evidence type="ECO:0000256" key="6">
    <source>
        <dbReference type="HAMAP-Rule" id="MF_00836"/>
    </source>
</evidence>
<dbReference type="EC" id="2.7.4.23" evidence="6"/>
<proteinExistence type="inferred from homology"/>
<dbReference type="AlphaFoldDB" id="A0A8G0ZRH6"/>
<dbReference type="UniPathway" id="UPA00087">
    <property type="reaction ID" value="UER00175"/>
</dbReference>
<comment type="function">
    <text evidence="6">Catalyzes the phosphorylation of ribose 1,5-bisphosphate to 5-phospho-D-ribosyl alpha-1-diphosphate (PRPP).</text>
</comment>
<dbReference type="Gene3D" id="3.40.50.300">
    <property type="entry name" value="P-loop containing nucleotide triphosphate hydrolases"/>
    <property type="match status" value="1"/>
</dbReference>
<comment type="similarity">
    <text evidence="6">Belongs to the ribose 1,5-bisphosphokinase family.</text>
</comment>
<dbReference type="GO" id="GO:0006015">
    <property type="term" value="P:5-phosphoribose 1-diphosphate biosynthetic process"/>
    <property type="evidence" value="ECO:0007669"/>
    <property type="project" value="UniProtKB-UniRule"/>
</dbReference>
<keyword evidence="5 6" id="KW-0067">ATP-binding</keyword>
<dbReference type="InterPro" id="IPR012699">
    <property type="entry name" value="PhnN"/>
</dbReference>
<keyword evidence="8" id="KW-1185">Reference proteome</keyword>
<keyword evidence="3 6" id="KW-0808">Transferase</keyword>
<dbReference type="KEGG" id="nsm:JO391_15380"/>
<dbReference type="HAMAP" id="MF_00836">
    <property type="entry name" value="PhnN"/>
    <property type="match status" value="1"/>
</dbReference>
<dbReference type="GO" id="GO:0005524">
    <property type="term" value="F:ATP binding"/>
    <property type="evidence" value="ECO:0007669"/>
    <property type="project" value="UniProtKB-KW"/>
</dbReference>
<evidence type="ECO:0000256" key="1">
    <source>
        <dbReference type="ARBA" id="ARBA00000373"/>
    </source>
</evidence>
<reference evidence="7" key="1">
    <citation type="submission" date="2021-02" db="EMBL/GenBank/DDBJ databases">
        <title>Rhodobacter shimadae sp. nov., an aerobic anoxygenic phototrophic bacterium isolated from a hot spring.</title>
        <authorList>
            <person name="Muramatsu S."/>
            <person name="Haruta S."/>
            <person name="Hirose S."/>
            <person name="Hanada S."/>
        </authorList>
    </citation>
    <scope>NUCLEOTIDE SEQUENCE</scope>
    <source>
        <strain evidence="7">N10</strain>
    </source>
</reference>
<dbReference type="RefSeq" id="WP_220661329.1">
    <property type="nucleotide sequence ID" value="NZ_CP069370.1"/>
</dbReference>
<evidence type="ECO:0000313" key="7">
    <source>
        <dbReference type="EMBL" id="QYZ69109.1"/>
    </source>
</evidence>
<evidence type="ECO:0000256" key="2">
    <source>
        <dbReference type="ARBA" id="ARBA00005069"/>
    </source>
</evidence>
<dbReference type="GO" id="GO:0033863">
    <property type="term" value="F:ribose 1,5-bisphosphate phosphokinase activity"/>
    <property type="evidence" value="ECO:0007669"/>
    <property type="project" value="UniProtKB-UniRule"/>
</dbReference>
<comment type="pathway">
    <text evidence="2 6">Metabolic intermediate biosynthesis; 5-phospho-alpha-D-ribose 1-diphosphate biosynthesis; 5-phospho-alpha-D-ribose 1-diphosphate from D-ribose 5-phosphate (route II): step 3/3.</text>
</comment>
<feature type="binding site" evidence="6">
    <location>
        <begin position="10"/>
        <end position="17"/>
    </location>
    <ligand>
        <name>ATP</name>
        <dbReference type="ChEBI" id="CHEBI:30616"/>
    </ligand>
</feature>
<dbReference type="InterPro" id="IPR027417">
    <property type="entry name" value="P-loop_NTPase"/>
</dbReference>
<protein>
    <recommendedName>
        <fullName evidence="6">Ribose 1,5-bisphosphate phosphokinase PhnN</fullName>
        <ecNumber evidence="6">2.7.4.23</ecNumber>
    </recommendedName>
    <alternativeName>
        <fullName evidence="6">Ribose 1,5-bisphosphokinase</fullName>
    </alternativeName>
</protein>
<evidence type="ECO:0000256" key="5">
    <source>
        <dbReference type="ARBA" id="ARBA00022840"/>
    </source>
</evidence>
<dbReference type="Proteomes" id="UP000826300">
    <property type="component" value="Chromosome"/>
</dbReference>
<dbReference type="GO" id="GO:0019634">
    <property type="term" value="P:organic phosphonate metabolic process"/>
    <property type="evidence" value="ECO:0007669"/>
    <property type="project" value="UniProtKB-UniRule"/>
</dbReference>
<dbReference type="SUPFAM" id="SSF52540">
    <property type="entry name" value="P-loop containing nucleoside triphosphate hydrolases"/>
    <property type="match status" value="1"/>
</dbReference>
<comment type="catalytic activity">
    <reaction evidence="1 6">
        <text>alpha-D-ribose 1,5-bisphosphate + ATP = 5-phospho-alpha-D-ribose 1-diphosphate + ADP</text>
        <dbReference type="Rhea" id="RHEA:20109"/>
        <dbReference type="ChEBI" id="CHEBI:30616"/>
        <dbReference type="ChEBI" id="CHEBI:58017"/>
        <dbReference type="ChEBI" id="CHEBI:68688"/>
        <dbReference type="ChEBI" id="CHEBI:456216"/>
        <dbReference type="EC" id="2.7.4.23"/>
    </reaction>
</comment>
<sequence>MTGRVFAVVGPSGAGKDTLIAGAVAADPCLYWARRVVTRKPVPGDEPSEAARAADFAVRQAAGEFALSWQAHGLDYGIPEAEFAGMALGRDVIFNGSRAALPQALARFPGLAVLMVTAPEPVLAARIAARGREAAEDRRARLARQVPDLPAGPRIWRIVNDTSREVGIARFLAALAEARAL</sequence>
<accession>A0A8G0ZRH6</accession>
<dbReference type="EMBL" id="CP069370">
    <property type="protein sequence ID" value="QYZ69109.1"/>
    <property type="molecule type" value="Genomic_DNA"/>
</dbReference>
<evidence type="ECO:0000313" key="8">
    <source>
        <dbReference type="Proteomes" id="UP000826300"/>
    </source>
</evidence>
<name>A0A8G0ZRH6_9RHOB</name>
<gene>
    <name evidence="6" type="primary">phnN</name>
    <name evidence="7" type="ORF">JO391_15380</name>
</gene>
<organism evidence="7 8">
    <name type="scientific">Neotabrizicola shimadae</name>
    <dbReference type="NCBI Taxonomy" id="2807096"/>
    <lineage>
        <taxon>Bacteria</taxon>
        <taxon>Pseudomonadati</taxon>
        <taxon>Pseudomonadota</taxon>
        <taxon>Alphaproteobacteria</taxon>
        <taxon>Rhodobacterales</taxon>
        <taxon>Paracoccaceae</taxon>
        <taxon>Neotabrizicola</taxon>
    </lineage>
</organism>
<keyword evidence="4 6" id="KW-0547">Nucleotide-binding</keyword>
<evidence type="ECO:0000256" key="3">
    <source>
        <dbReference type="ARBA" id="ARBA00022679"/>
    </source>
</evidence>